<dbReference type="GO" id="GO:0008234">
    <property type="term" value="F:cysteine-type peptidase activity"/>
    <property type="evidence" value="ECO:0007669"/>
    <property type="project" value="InterPro"/>
</dbReference>
<protein>
    <submittedName>
        <fullName evidence="5">Peptidase C25-like protein</fullName>
    </submittedName>
</protein>
<evidence type="ECO:0000313" key="5">
    <source>
        <dbReference type="EMBL" id="TCT00305.1"/>
    </source>
</evidence>
<dbReference type="InterPro" id="IPR029031">
    <property type="entry name" value="Gingipain_N_sf"/>
</dbReference>
<dbReference type="Proteomes" id="UP000294599">
    <property type="component" value="Unassembled WGS sequence"/>
</dbReference>
<evidence type="ECO:0000259" key="4">
    <source>
        <dbReference type="Pfam" id="PF01364"/>
    </source>
</evidence>
<reference evidence="5 6" key="1">
    <citation type="submission" date="2019-03" db="EMBL/GenBank/DDBJ databases">
        <title>Genomic Encyclopedia of Type Strains, Phase IV (KMG-IV): sequencing the most valuable type-strain genomes for metagenomic binning, comparative biology and taxonomic classification.</title>
        <authorList>
            <person name="Goeker M."/>
        </authorList>
    </citation>
    <scope>NUCLEOTIDE SEQUENCE [LARGE SCALE GENOMIC DNA]</scope>
    <source>
        <strain evidence="5 6">DSM 21944</strain>
    </source>
</reference>
<name>A0A4R3LP51_9GAMM</name>
<proteinExistence type="predicted"/>
<evidence type="ECO:0000256" key="3">
    <source>
        <dbReference type="SAM" id="SignalP"/>
    </source>
</evidence>
<dbReference type="InterPro" id="IPR029030">
    <property type="entry name" value="Caspase-like_dom_sf"/>
</dbReference>
<evidence type="ECO:0000256" key="1">
    <source>
        <dbReference type="ARBA" id="ARBA00022729"/>
    </source>
</evidence>
<feature type="domain" description="Gingipain" evidence="4">
    <location>
        <begin position="380"/>
        <end position="762"/>
    </location>
</feature>
<comment type="caution">
    <text evidence="5">The sequence shown here is derived from an EMBL/GenBank/DDBJ whole genome shotgun (WGS) entry which is preliminary data.</text>
</comment>
<dbReference type="Pfam" id="PF01364">
    <property type="entry name" value="Peptidase_C25"/>
    <property type="match status" value="1"/>
</dbReference>
<dbReference type="SUPFAM" id="SSF52129">
    <property type="entry name" value="Caspase-like"/>
    <property type="match status" value="1"/>
</dbReference>
<dbReference type="GO" id="GO:0006508">
    <property type="term" value="P:proteolysis"/>
    <property type="evidence" value="ECO:0007669"/>
    <property type="project" value="InterPro"/>
</dbReference>
<accession>A0A4R3LP51</accession>
<feature type="region of interest" description="Disordered" evidence="2">
    <location>
        <begin position="866"/>
        <end position="900"/>
    </location>
</feature>
<organism evidence="5 6">
    <name type="scientific">Pseudofulvimonas gallinarii</name>
    <dbReference type="NCBI Taxonomy" id="634155"/>
    <lineage>
        <taxon>Bacteria</taxon>
        <taxon>Pseudomonadati</taxon>
        <taxon>Pseudomonadota</taxon>
        <taxon>Gammaproteobacteria</taxon>
        <taxon>Lysobacterales</taxon>
        <taxon>Rhodanobacteraceae</taxon>
        <taxon>Pseudofulvimonas</taxon>
    </lineage>
</organism>
<dbReference type="Gene3D" id="3.40.50.1460">
    <property type="match status" value="1"/>
</dbReference>
<feature type="chain" id="PRO_5020395005" evidence="3">
    <location>
        <begin position="27"/>
        <end position="900"/>
    </location>
</feature>
<dbReference type="InterPro" id="IPR001769">
    <property type="entry name" value="Gingipain"/>
</dbReference>
<evidence type="ECO:0000256" key="2">
    <source>
        <dbReference type="SAM" id="MobiDB-lite"/>
    </source>
</evidence>
<gene>
    <name evidence="5" type="ORF">EDC25_10373</name>
</gene>
<feature type="signal peptide" evidence="3">
    <location>
        <begin position="1"/>
        <end position="26"/>
    </location>
</feature>
<evidence type="ECO:0000313" key="6">
    <source>
        <dbReference type="Proteomes" id="UP000294599"/>
    </source>
</evidence>
<sequence length="900" mass="99078">MRVSPTQPTGLCLALAGLLAIPEAIAAPASVLVEIPDTGAYRLSYEQIAAVVPEMGEIDSGLLRLSTRGEPRAIHVHDGGDGRFGPGDSVSFHAVRLSGPQSWFDTYAVNNVYRLDFDGSAALPPASPAASTGAMAALRRSLHLEEENLQIRLNNRWIQPGEEPDLWFWSKLTQIDPEPFRSQFDLPDLSTGGGTVDIELGFRGLSEVRAVRGSQKPADHVVEIRVNDALVTTVEFESRNEFRTRLSLPAHTLAATGNTLELRVPQRRSETADALVDVVMFDFVDVDYPLDTNLSHALLPLTVQGGGSVAVAVAGEPRELALYGKDGSRHLAEKRNGHWHLPALAPGEYQPVPDGHYREIAAIRTLPASDWHNVDQGYDYLLVSHPSLQQAARPLAEHHRSQGLRVAEVDVTHLYDQFNHGIVHPRAIRDFVAHAYHHWPAPRPRFVLLVGDASFDIRSDRAEDARYAKWANMELLIPGQFGTIPGGMYEGTDKLAARRNLIPTWQYPSEEGHSAADNYFVAVDGDDWLPDLALGRFPVVEPEEVEAIVAKTIRYATRVDFGDWRMNTLFTTDTTPHFQSESTRLADSLVNEGFLSQRVYADADAQDNEPQINALNEAINEGQLLVHFIGHGGRYIWRTGPPDLTRNHDLFTLDHVAQLNNGDRLPMVLSMTCYSAPFDHPSADSIGERFLREPGKGAIAVFAASWRNSPAPAFSDAAVRELMVPGATIGEALMRAKHAIPNQWQRTLVETYNLLGDPAVVLKRPSLPLQLRVQERGGRSSLELATEQAVNGRATVQWMDQDGQLLAQRQLEMRGRTARVEAPAEATTATEIRVHLADYASRSDGIGRLDLVALAEAARREAEAEAERTRLAALPPPTPRDRSSVDEADVITYSGLDSAH</sequence>
<keyword evidence="6" id="KW-1185">Reference proteome</keyword>
<dbReference type="Gene3D" id="3.40.50.10390">
    <property type="entry name" value="Gingipain r, domain 1"/>
    <property type="match status" value="1"/>
</dbReference>
<dbReference type="AlphaFoldDB" id="A0A4R3LP51"/>
<dbReference type="EMBL" id="SMAF01000003">
    <property type="protein sequence ID" value="TCT00305.1"/>
    <property type="molecule type" value="Genomic_DNA"/>
</dbReference>
<keyword evidence="1 3" id="KW-0732">Signal</keyword>